<feature type="chain" id="PRO_5037966416" evidence="1">
    <location>
        <begin position="30"/>
        <end position="377"/>
    </location>
</feature>
<accession>A0A923IY20</accession>
<keyword evidence="1" id="KW-0732">Signal</keyword>
<dbReference type="Proteomes" id="UP000617426">
    <property type="component" value="Unassembled WGS sequence"/>
</dbReference>
<dbReference type="Gene3D" id="3.40.190.10">
    <property type="entry name" value="Periplasmic binding protein-like II"/>
    <property type="match status" value="2"/>
</dbReference>
<dbReference type="AlphaFoldDB" id="A0A923IY20"/>
<proteinExistence type="predicted"/>
<organism evidence="2 3">
    <name type="scientific">Schaalia hyovaginalis</name>
    <dbReference type="NCBI Taxonomy" id="29316"/>
    <lineage>
        <taxon>Bacteria</taxon>
        <taxon>Bacillati</taxon>
        <taxon>Actinomycetota</taxon>
        <taxon>Actinomycetes</taxon>
        <taxon>Actinomycetales</taxon>
        <taxon>Actinomycetaceae</taxon>
        <taxon>Schaalia</taxon>
    </lineage>
</organism>
<evidence type="ECO:0000256" key="1">
    <source>
        <dbReference type="SAM" id="SignalP"/>
    </source>
</evidence>
<evidence type="ECO:0000313" key="2">
    <source>
        <dbReference type="EMBL" id="MBB6335602.1"/>
    </source>
</evidence>
<dbReference type="RefSeq" id="WP_184454071.1">
    <property type="nucleotide sequence ID" value="NZ_JACHMK010000001.1"/>
</dbReference>
<comment type="caution">
    <text evidence="2">The sequence shown here is derived from an EMBL/GenBank/DDBJ whole genome shotgun (WGS) entry which is preliminary data.</text>
</comment>
<sequence length="377" mass="38374">MIQIRRPLAIAAALLLGGALGACTPSVSASYDGADPFAEPIVPGMLAEQPQSKGPGALGAPAPERGSGTVVIALAPGVEFSEEALSAFRTATGFTPQTVTLGSDEEAAEVEADLVMGLDLLGLDTVRGALSEAPPFELSYPEGVGGVIAGAMPYGRDDVCVLADSGWISAGQRRIPEGFDGLSDANTGFLLAVPDPASTKSGAFFLLGAASRVSGDLDAWARALKGSGAFIGAPDEAKASWTVLEENGEAAQSAPSHRHPLLVAPMSTIVDTTSTPGIEARAHPLPATCVERYLFAAELANATNPSGARSFLAWLEGGQGQNALAEAGEVYPLDPSSVENTPAHWFLTPMADAVPLTPMDAAGLADRRATWSGAAAG</sequence>
<keyword evidence="3" id="KW-1185">Reference proteome</keyword>
<reference evidence="2" key="1">
    <citation type="submission" date="2020-08" db="EMBL/GenBank/DDBJ databases">
        <title>Sequencing the genomes of 1000 actinobacteria strains.</title>
        <authorList>
            <person name="Klenk H.-P."/>
        </authorList>
    </citation>
    <scope>NUCLEOTIDE SEQUENCE</scope>
    <source>
        <strain evidence="2">DSM 10695</strain>
    </source>
</reference>
<dbReference type="SUPFAM" id="SSF53850">
    <property type="entry name" value="Periplasmic binding protein-like II"/>
    <property type="match status" value="1"/>
</dbReference>
<name>A0A923IY20_9ACTO</name>
<evidence type="ECO:0000313" key="3">
    <source>
        <dbReference type="Proteomes" id="UP000617426"/>
    </source>
</evidence>
<protein>
    <submittedName>
        <fullName evidence="2">Thiamine transport system substrate-binding protein</fullName>
    </submittedName>
</protein>
<dbReference type="EMBL" id="JACHMK010000001">
    <property type="protein sequence ID" value="MBB6335602.1"/>
    <property type="molecule type" value="Genomic_DNA"/>
</dbReference>
<gene>
    <name evidence="2" type="ORF">HD592_002167</name>
</gene>
<dbReference type="PROSITE" id="PS51257">
    <property type="entry name" value="PROKAR_LIPOPROTEIN"/>
    <property type="match status" value="1"/>
</dbReference>
<feature type="signal peptide" evidence="1">
    <location>
        <begin position="1"/>
        <end position="29"/>
    </location>
</feature>